<gene>
    <name evidence="1" type="ORF">DNTS_015377</name>
</gene>
<protein>
    <submittedName>
        <fullName evidence="1">Uncharacterized protein</fullName>
    </submittedName>
</protein>
<dbReference type="EMBL" id="SRMA01026254">
    <property type="protein sequence ID" value="TRY85970.1"/>
    <property type="molecule type" value="Genomic_DNA"/>
</dbReference>
<name>A0A553Q7Q9_9TELE</name>
<comment type="caution">
    <text evidence="1">The sequence shown here is derived from an EMBL/GenBank/DDBJ whole genome shotgun (WGS) entry which is preliminary data.</text>
</comment>
<keyword evidence="2" id="KW-1185">Reference proteome</keyword>
<accession>A0A553Q7Q9</accession>
<sequence>MGFIKWLLEILRQRERERERGFIRQSSSGFYADITPSKAHKSVYSSKVSVSRISLKQTVQWEGNDVIHILKLESERTTLEETKRPEQNSTDKYTLQTFLGALVQPEDCPGLDDTG</sequence>
<reference evidence="1 2" key="1">
    <citation type="journal article" date="2019" name="Sci. Data">
        <title>Hybrid genome assembly and annotation of Danionella translucida.</title>
        <authorList>
            <person name="Kadobianskyi M."/>
            <person name="Schulze L."/>
            <person name="Schuelke M."/>
            <person name="Judkewitz B."/>
        </authorList>
    </citation>
    <scope>NUCLEOTIDE SEQUENCE [LARGE SCALE GENOMIC DNA]</scope>
    <source>
        <strain evidence="1 2">Bolton</strain>
    </source>
</reference>
<dbReference type="Proteomes" id="UP000316079">
    <property type="component" value="Unassembled WGS sequence"/>
</dbReference>
<feature type="non-terminal residue" evidence="1">
    <location>
        <position position="115"/>
    </location>
</feature>
<evidence type="ECO:0000313" key="2">
    <source>
        <dbReference type="Proteomes" id="UP000316079"/>
    </source>
</evidence>
<proteinExistence type="predicted"/>
<organism evidence="1 2">
    <name type="scientific">Danionella cerebrum</name>
    <dbReference type="NCBI Taxonomy" id="2873325"/>
    <lineage>
        <taxon>Eukaryota</taxon>
        <taxon>Metazoa</taxon>
        <taxon>Chordata</taxon>
        <taxon>Craniata</taxon>
        <taxon>Vertebrata</taxon>
        <taxon>Euteleostomi</taxon>
        <taxon>Actinopterygii</taxon>
        <taxon>Neopterygii</taxon>
        <taxon>Teleostei</taxon>
        <taxon>Ostariophysi</taxon>
        <taxon>Cypriniformes</taxon>
        <taxon>Danionidae</taxon>
        <taxon>Danioninae</taxon>
        <taxon>Danionella</taxon>
    </lineage>
</organism>
<evidence type="ECO:0000313" key="1">
    <source>
        <dbReference type="EMBL" id="TRY85970.1"/>
    </source>
</evidence>
<dbReference type="AlphaFoldDB" id="A0A553Q7Q9"/>